<comment type="caution">
    <text evidence="1">The sequence shown here is derived from an EMBL/GenBank/DDBJ whole genome shotgun (WGS) entry which is preliminary data.</text>
</comment>
<reference evidence="2" key="1">
    <citation type="journal article" date="2019" name="Int. J. Syst. Evol. Microbiol.">
        <title>The Global Catalogue of Microorganisms (GCM) 10K type strain sequencing project: providing services to taxonomists for standard genome sequencing and annotation.</title>
        <authorList>
            <consortium name="The Broad Institute Genomics Platform"/>
            <consortium name="The Broad Institute Genome Sequencing Center for Infectious Disease"/>
            <person name="Wu L."/>
            <person name="Ma J."/>
        </authorList>
    </citation>
    <scope>NUCLEOTIDE SEQUENCE [LARGE SCALE GENOMIC DNA]</scope>
    <source>
        <strain evidence="2">JCM 3296</strain>
    </source>
</reference>
<name>A0ABQ2V2I4_9PSEU</name>
<dbReference type="RefSeq" id="WP_189257769.1">
    <property type="nucleotide sequence ID" value="NZ_BMRE01000040.1"/>
</dbReference>
<evidence type="ECO:0000313" key="1">
    <source>
        <dbReference type="EMBL" id="GGU65815.1"/>
    </source>
</evidence>
<gene>
    <name evidence="1" type="ORF">GCM10010178_67160</name>
</gene>
<sequence>MVGEIITICAVAAAVAKPACDYPKVRVLAKNADKTDIPEIAKAAFRNWALSLETEHCAD</sequence>
<proteinExistence type="predicted"/>
<dbReference type="Proteomes" id="UP000649573">
    <property type="component" value="Unassembled WGS sequence"/>
</dbReference>
<organism evidence="1 2">
    <name type="scientific">Lentzea flava</name>
    <dbReference type="NCBI Taxonomy" id="103732"/>
    <lineage>
        <taxon>Bacteria</taxon>
        <taxon>Bacillati</taxon>
        <taxon>Actinomycetota</taxon>
        <taxon>Actinomycetes</taxon>
        <taxon>Pseudonocardiales</taxon>
        <taxon>Pseudonocardiaceae</taxon>
        <taxon>Lentzea</taxon>
    </lineage>
</organism>
<protein>
    <submittedName>
        <fullName evidence="1">Uncharacterized protein</fullName>
    </submittedName>
</protein>
<accession>A0ABQ2V2I4</accession>
<dbReference type="EMBL" id="BMRE01000040">
    <property type="protein sequence ID" value="GGU65815.1"/>
    <property type="molecule type" value="Genomic_DNA"/>
</dbReference>
<evidence type="ECO:0000313" key="2">
    <source>
        <dbReference type="Proteomes" id="UP000649573"/>
    </source>
</evidence>
<keyword evidence="2" id="KW-1185">Reference proteome</keyword>